<sequence length="211" mass="22434">MPLNRRALVAAAMDLLDEKGAEALTMRNLASRVDRKVASLYNHVSGRPELVELIRAEIVASIDTEPFAKDPWNVALERWARSYGAAFGAHPASIRLLATTPIRDASTYVMYERVVDGLARGGWPAGEAVAVMRTVEAFVLGAALDMIAPADLLTPDAPATDLPAIRRALAPEHATTSSAAAAFELGLTALLDGLTERLARLCEDRACSAGG</sequence>
<dbReference type="OrthoDB" id="3432043at2"/>
<dbReference type="AlphaFoldDB" id="A0A4Q8AFP7"/>
<dbReference type="SUPFAM" id="SSF46689">
    <property type="entry name" value="Homeodomain-like"/>
    <property type="match status" value="1"/>
</dbReference>
<dbReference type="GO" id="GO:0000976">
    <property type="term" value="F:transcription cis-regulatory region binding"/>
    <property type="evidence" value="ECO:0007669"/>
    <property type="project" value="TreeGrafter"/>
</dbReference>
<dbReference type="InterPro" id="IPR003012">
    <property type="entry name" value="Tet_transcr_reg_TetR"/>
</dbReference>
<name>A0A4Q8AFP7_9MICC</name>
<feature type="domain" description="HTH tetR-type" evidence="6">
    <location>
        <begin position="2"/>
        <end position="62"/>
    </location>
</feature>
<dbReference type="EMBL" id="SHLA01000001">
    <property type="protein sequence ID" value="RZU63064.1"/>
    <property type="molecule type" value="Genomic_DNA"/>
</dbReference>
<dbReference type="PROSITE" id="PS50977">
    <property type="entry name" value="HTH_TETR_2"/>
    <property type="match status" value="1"/>
</dbReference>
<evidence type="ECO:0000256" key="1">
    <source>
        <dbReference type="ARBA" id="ARBA00022491"/>
    </source>
</evidence>
<dbReference type="Pfam" id="PF02909">
    <property type="entry name" value="TetR_C_1"/>
    <property type="match status" value="1"/>
</dbReference>
<dbReference type="GO" id="GO:0045892">
    <property type="term" value="P:negative regulation of DNA-templated transcription"/>
    <property type="evidence" value="ECO:0007669"/>
    <property type="project" value="InterPro"/>
</dbReference>
<dbReference type="InterPro" id="IPR009057">
    <property type="entry name" value="Homeodomain-like_sf"/>
</dbReference>
<feature type="DNA-binding region" description="H-T-H motif" evidence="5">
    <location>
        <begin position="25"/>
        <end position="44"/>
    </location>
</feature>
<reference evidence="7 8" key="1">
    <citation type="submission" date="2019-02" db="EMBL/GenBank/DDBJ databases">
        <title>Sequencing the genomes of 1000 actinobacteria strains.</title>
        <authorList>
            <person name="Klenk H.-P."/>
        </authorList>
    </citation>
    <scope>NUCLEOTIDE SEQUENCE [LARGE SCALE GENOMIC DNA]</scope>
    <source>
        <strain evidence="7 8">DSM 17364</strain>
    </source>
</reference>
<evidence type="ECO:0000259" key="6">
    <source>
        <dbReference type="PROSITE" id="PS50977"/>
    </source>
</evidence>
<dbReference type="InterPro" id="IPR036271">
    <property type="entry name" value="Tet_transcr_reg_TetR-rel_C_sf"/>
</dbReference>
<dbReference type="PANTHER" id="PTHR30055">
    <property type="entry name" value="HTH-TYPE TRANSCRIPTIONAL REGULATOR RUTR"/>
    <property type="match status" value="1"/>
</dbReference>
<accession>A0A4Q8AFP7</accession>
<gene>
    <name evidence="7" type="ORF">EV380_2671</name>
</gene>
<dbReference type="InterPro" id="IPR004111">
    <property type="entry name" value="Repressor_TetR_C"/>
</dbReference>
<dbReference type="RefSeq" id="WP_130451542.1">
    <property type="nucleotide sequence ID" value="NZ_SHLA01000001.1"/>
</dbReference>
<evidence type="ECO:0000256" key="3">
    <source>
        <dbReference type="ARBA" id="ARBA00023125"/>
    </source>
</evidence>
<dbReference type="Pfam" id="PF00440">
    <property type="entry name" value="TetR_N"/>
    <property type="match status" value="1"/>
</dbReference>
<dbReference type="PRINTS" id="PR00400">
    <property type="entry name" value="TETREPRESSOR"/>
</dbReference>
<comment type="caution">
    <text evidence="7">The sequence shown here is derived from an EMBL/GenBank/DDBJ whole genome shotgun (WGS) entry which is preliminary data.</text>
</comment>
<dbReference type="PANTHER" id="PTHR30055:SF151">
    <property type="entry name" value="TRANSCRIPTIONAL REGULATORY PROTEIN"/>
    <property type="match status" value="1"/>
</dbReference>
<keyword evidence="8" id="KW-1185">Reference proteome</keyword>
<dbReference type="InterPro" id="IPR050109">
    <property type="entry name" value="HTH-type_TetR-like_transc_reg"/>
</dbReference>
<keyword evidence="2" id="KW-0805">Transcription regulation</keyword>
<evidence type="ECO:0000256" key="2">
    <source>
        <dbReference type="ARBA" id="ARBA00023015"/>
    </source>
</evidence>
<evidence type="ECO:0000256" key="4">
    <source>
        <dbReference type="ARBA" id="ARBA00023163"/>
    </source>
</evidence>
<keyword evidence="3 5" id="KW-0238">DNA-binding</keyword>
<organism evidence="7 8">
    <name type="scientific">Zhihengliuella halotolerans</name>
    <dbReference type="NCBI Taxonomy" id="370736"/>
    <lineage>
        <taxon>Bacteria</taxon>
        <taxon>Bacillati</taxon>
        <taxon>Actinomycetota</taxon>
        <taxon>Actinomycetes</taxon>
        <taxon>Micrococcales</taxon>
        <taxon>Micrococcaceae</taxon>
        <taxon>Zhihengliuella</taxon>
    </lineage>
</organism>
<dbReference type="InterPro" id="IPR001647">
    <property type="entry name" value="HTH_TetR"/>
</dbReference>
<dbReference type="Proteomes" id="UP000292685">
    <property type="component" value="Unassembled WGS sequence"/>
</dbReference>
<dbReference type="GO" id="GO:0046677">
    <property type="term" value="P:response to antibiotic"/>
    <property type="evidence" value="ECO:0007669"/>
    <property type="project" value="InterPro"/>
</dbReference>
<dbReference type="GO" id="GO:0003700">
    <property type="term" value="F:DNA-binding transcription factor activity"/>
    <property type="evidence" value="ECO:0007669"/>
    <property type="project" value="TreeGrafter"/>
</dbReference>
<proteinExistence type="predicted"/>
<keyword evidence="4" id="KW-0804">Transcription</keyword>
<evidence type="ECO:0000256" key="5">
    <source>
        <dbReference type="PROSITE-ProRule" id="PRU00335"/>
    </source>
</evidence>
<evidence type="ECO:0000313" key="7">
    <source>
        <dbReference type="EMBL" id="RZU63064.1"/>
    </source>
</evidence>
<dbReference type="Gene3D" id="1.10.357.10">
    <property type="entry name" value="Tetracycline Repressor, domain 2"/>
    <property type="match status" value="1"/>
</dbReference>
<dbReference type="SUPFAM" id="SSF48498">
    <property type="entry name" value="Tetracyclin repressor-like, C-terminal domain"/>
    <property type="match status" value="1"/>
</dbReference>
<keyword evidence="1" id="KW-0678">Repressor</keyword>
<evidence type="ECO:0000313" key="8">
    <source>
        <dbReference type="Proteomes" id="UP000292685"/>
    </source>
</evidence>
<protein>
    <submittedName>
        <fullName evidence="7">TetR family transcriptional regulator</fullName>
    </submittedName>
</protein>